<sequence length="206" mass="22036">MKHARLAGLLGLALLSGCSIIPKAETPHIYTLPASPGGRPMAAQQVAWSLRVSTPNAPRALDNSRISVVPETNTITVYGGARWSDTGPHLLRDRIADAFRDSGRVAALSTDENDLQADFELGGSLRAFQTEYTSGKPEVVIRYDALLADTHRHRIVASRTFEARQPVNGKDVPQVVAAFGQAADAISAQIVAWTLEQGATRGSAPK</sequence>
<accession>A0A4R3YTG8</accession>
<evidence type="ECO:0000256" key="1">
    <source>
        <dbReference type="SAM" id="SignalP"/>
    </source>
</evidence>
<comment type="caution">
    <text evidence="3">The sequence shown here is derived from an EMBL/GenBank/DDBJ whole genome shotgun (WGS) entry which is preliminary data.</text>
</comment>
<proteinExistence type="predicted"/>
<dbReference type="Gene3D" id="3.40.50.10610">
    <property type="entry name" value="ABC-type transport auxiliary lipoprotein component"/>
    <property type="match status" value="1"/>
</dbReference>
<dbReference type="Pfam" id="PF03886">
    <property type="entry name" value="ABC_trans_aux"/>
    <property type="match status" value="1"/>
</dbReference>
<dbReference type="OrthoDB" id="5795476at2"/>
<dbReference type="Proteomes" id="UP000295645">
    <property type="component" value="Unassembled WGS sequence"/>
</dbReference>
<dbReference type="SUPFAM" id="SSF159594">
    <property type="entry name" value="XCC0632-like"/>
    <property type="match status" value="1"/>
</dbReference>
<feature type="signal peptide" evidence="1">
    <location>
        <begin position="1"/>
        <end position="24"/>
    </location>
</feature>
<name>A0A4R3YTG8_9GAMM</name>
<keyword evidence="1" id="KW-0732">Signal</keyword>
<evidence type="ECO:0000313" key="3">
    <source>
        <dbReference type="EMBL" id="TCV95736.1"/>
    </source>
</evidence>
<protein>
    <submittedName>
        <fullName evidence="3">Cholesterol transport system auxiliary component</fullName>
    </submittedName>
</protein>
<dbReference type="AlphaFoldDB" id="A0A4R3YTG8"/>
<evidence type="ECO:0000259" key="2">
    <source>
        <dbReference type="Pfam" id="PF03886"/>
    </source>
</evidence>
<reference evidence="3 4" key="1">
    <citation type="submission" date="2019-03" db="EMBL/GenBank/DDBJ databases">
        <title>Above-ground endophytic microbial communities from plants in different locations in the United States.</title>
        <authorList>
            <person name="Frank C."/>
        </authorList>
    </citation>
    <scope>NUCLEOTIDE SEQUENCE [LARGE SCALE GENOMIC DNA]</scope>
    <source>
        <strain evidence="3 4">LP_13_YM</strain>
    </source>
</reference>
<dbReference type="EMBL" id="SMCS01000002">
    <property type="protein sequence ID" value="TCV95736.1"/>
    <property type="molecule type" value="Genomic_DNA"/>
</dbReference>
<organism evidence="3 4">
    <name type="scientific">Luteibacter rhizovicinus</name>
    <dbReference type="NCBI Taxonomy" id="242606"/>
    <lineage>
        <taxon>Bacteria</taxon>
        <taxon>Pseudomonadati</taxon>
        <taxon>Pseudomonadota</taxon>
        <taxon>Gammaproteobacteria</taxon>
        <taxon>Lysobacterales</taxon>
        <taxon>Rhodanobacteraceae</taxon>
        <taxon>Luteibacter</taxon>
    </lineage>
</organism>
<dbReference type="InterPro" id="IPR005586">
    <property type="entry name" value="ABC_trans_aux"/>
</dbReference>
<evidence type="ECO:0000313" key="4">
    <source>
        <dbReference type="Proteomes" id="UP000295645"/>
    </source>
</evidence>
<dbReference type="PROSITE" id="PS51257">
    <property type="entry name" value="PROKAR_LIPOPROTEIN"/>
    <property type="match status" value="1"/>
</dbReference>
<keyword evidence="4" id="KW-1185">Reference proteome</keyword>
<feature type="chain" id="PRO_5020480413" evidence="1">
    <location>
        <begin position="25"/>
        <end position="206"/>
    </location>
</feature>
<feature type="domain" description="ABC-type transport auxiliary lipoprotein component" evidence="2">
    <location>
        <begin position="30"/>
        <end position="191"/>
    </location>
</feature>
<gene>
    <name evidence="3" type="ORF">EC912_10280</name>
</gene>
<dbReference type="RefSeq" id="WP_132141979.1">
    <property type="nucleotide sequence ID" value="NZ_SMCS01000002.1"/>
</dbReference>